<gene>
    <name evidence="3" type="ORF">ORV05_33955</name>
</gene>
<proteinExistence type="predicted"/>
<dbReference type="Pfam" id="PF12079">
    <property type="entry name" value="DUF3558"/>
    <property type="match status" value="1"/>
</dbReference>
<evidence type="ECO:0000256" key="2">
    <source>
        <dbReference type="SAM" id="SignalP"/>
    </source>
</evidence>
<keyword evidence="4" id="KW-1185">Reference proteome</keyword>
<sequence>MRSAALSTIIAAIALTSAACSSTQPGQPSPAGSLAPSSASPSSAATAASKLSGVNACALLADSEAQQIAPGAGSHTDYGDAGGAGTSVCGWTKPVVNGQGGVSFGIVVRPAQSINDLAVKPGGQLSRPTSTGGRQVALVKNNEGKGTCLAAIAVGSGRIDINATTMHDTTEQMCSVVSKIDDFVEARLPSS</sequence>
<reference evidence="3" key="1">
    <citation type="submission" date="2022-11" db="EMBL/GenBank/DDBJ databases">
        <authorList>
            <person name="Mo P."/>
        </authorList>
    </citation>
    <scope>NUCLEOTIDE SEQUENCE</scope>
    <source>
        <strain evidence="3">HUAS 11-8</strain>
    </source>
</reference>
<feature type="signal peptide" evidence="2">
    <location>
        <begin position="1"/>
        <end position="18"/>
    </location>
</feature>
<feature type="chain" id="PRO_5045583500" evidence="2">
    <location>
        <begin position="19"/>
        <end position="191"/>
    </location>
</feature>
<evidence type="ECO:0000256" key="1">
    <source>
        <dbReference type="SAM" id="MobiDB-lite"/>
    </source>
</evidence>
<feature type="region of interest" description="Disordered" evidence="1">
    <location>
        <begin position="22"/>
        <end position="42"/>
    </location>
</feature>
<dbReference type="Proteomes" id="UP001163203">
    <property type="component" value="Chromosome"/>
</dbReference>
<accession>A0ABY7B294</accession>
<evidence type="ECO:0000313" key="4">
    <source>
        <dbReference type="Proteomes" id="UP001163203"/>
    </source>
</evidence>
<keyword evidence="2" id="KW-0732">Signal</keyword>
<protein>
    <submittedName>
        <fullName evidence="3">DUF3558 family protein</fullName>
    </submittedName>
</protein>
<name>A0ABY7B294_9PSEU</name>
<evidence type="ECO:0000313" key="3">
    <source>
        <dbReference type="EMBL" id="WAL65808.1"/>
    </source>
</evidence>
<dbReference type="PROSITE" id="PS51257">
    <property type="entry name" value="PROKAR_LIPOPROTEIN"/>
    <property type="match status" value="1"/>
</dbReference>
<dbReference type="RefSeq" id="WP_268755953.1">
    <property type="nucleotide sequence ID" value="NZ_CP113836.1"/>
</dbReference>
<dbReference type="EMBL" id="CP113836">
    <property type="protein sequence ID" value="WAL65808.1"/>
    <property type="molecule type" value="Genomic_DNA"/>
</dbReference>
<dbReference type="InterPro" id="IPR024520">
    <property type="entry name" value="DUF3558"/>
</dbReference>
<organism evidence="3 4">
    <name type="scientific">Amycolatopsis cynarae</name>
    <dbReference type="NCBI Taxonomy" id="2995223"/>
    <lineage>
        <taxon>Bacteria</taxon>
        <taxon>Bacillati</taxon>
        <taxon>Actinomycetota</taxon>
        <taxon>Actinomycetes</taxon>
        <taxon>Pseudonocardiales</taxon>
        <taxon>Pseudonocardiaceae</taxon>
        <taxon>Amycolatopsis</taxon>
    </lineage>
</organism>